<dbReference type="Proteomes" id="UP000316238">
    <property type="component" value="Unassembled WGS sequence"/>
</dbReference>
<dbReference type="GO" id="GO:0005886">
    <property type="term" value="C:plasma membrane"/>
    <property type="evidence" value="ECO:0007669"/>
    <property type="project" value="TreeGrafter"/>
</dbReference>
<feature type="transmembrane region" description="Helical" evidence="4">
    <location>
        <begin position="311"/>
        <end position="333"/>
    </location>
</feature>
<evidence type="ECO:0000313" key="6">
    <source>
        <dbReference type="EMBL" id="TAA74321.1"/>
    </source>
</evidence>
<dbReference type="PANTHER" id="PTHR45138:SF9">
    <property type="entry name" value="DIGUANYLATE CYCLASE DGCM-RELATED"/>
    <property type="match status" value="1"/>
</dbReference>
<feature type="transmembrane region" description="Helical" evidence="4">
    <location>
        <begin position="36"/>
        <end position="57"/>
    </location>
</feature>
<name>A0A521G0D6_9BACT</name>
<gene>
    <name evidence="6" type="ORF">CDV28_13017</name>
</gene>
<evidence type="ECO:0000313" key="7">
    <source>
        <dbReference type="Proteomes" id="UP000316238"/>
    </source>
</evidence>
<feature type="compositionally biased region" description="Polar residues" evidence="3">
    <location>
        <begin position="114"/>
        <end position="137"/>
    </location>
</feature>
<keyword evidence="4" id="KW-0472">Membrane</keyword>
<evidence type="ECO:0000256" key="4">
    <source>
        <dbReference type="SAM" id="Phobius"/>
    </source>
</evidence>
<dbReference type="PANTHER" id="PTHR45138">
    <property type="entry name" value="REGULATORY COMPONENTS OF SENSORY TRANSDUCTION SYSTEM"/>
    <property type="match status" value="1"/>
</dbReference>
<comment type="catalytic activity">
    <reaction evidence="2">
        <text>2 GTP = 3',3'-c-di-GMP + 2 diphosphate</text>
        <dbReference type="Rhea" id="RHEA:24898"/>
        <dbReference type="ChEBI" id="CHEBI:33019"/>
        <dbReference type="ChEBI" id="CHEBI:37565"/>
        <dbReference type="ChEBI" id="CHEBI:58805"/>
        <dbReference type="EC" id="2.7.7.65"/>
    </reaction>
</comment>
<dbReference type="InterPro" id="IPR043128">
    <property type="entry name" value="Rev_trsase/Diguanyl_cyclase"/>
</dbReference>
<dbReference type="InterPro" id="IPR029787">
    <property type="entry name" value="Nucleotide_cyclase"/>
</dbReference>
<dbReference type="InterPro" id="IPR000160">
    <property type="entry name" value="GGDEF_dom"/>
</dbReference>
<keyword evidence="7" id="KW-1185">Reference proteome</keyword>
<keyword evidence="4" id="KW-1133">Transmembrane helix</keyword>
<evidence type="ECO:0000256" key="1">
    <source>
        <dbReference type="ARBA" id="ARBA00012528"/>
    </source>
</evidence>
<comment type="caution">
    <text evidence="6">The sequence shown here is derived from an EMBL/GenBank/DDBJ whole genome shotgun (WGS) entry which is preliminary data.</text>
</comment>
<protein>
    <recommendedName>
        <fullName evidence="1">diguanylate cyclase</fullName>
        <ecNumber evidence="1">2.7.7.65</ecNumber>
    </recommendedName>
</protein>
<dbReference type="SMART" id="SM00267">
    <property type="entry name" value="GGDEF"/>
    <property type="match status" value="1"/>
</dbReference>
<dbReference type="Gene3D" id="3.30.70.270">
    <property type="match status" value="1"/>
</dbReference>
<reference evidence="6" key="1">
    <citation type="submission" date="2017-07" db="EMBL/GenBank/DDBJ databases">
        <title>The cable genome - Insights into the physiology and evolution of filamentous bacteria capable of sulfide oxidation via long distance electron transfer.</title>
        <authorList>
            <person name="Thorup C."/>
            <person name="Bjerg J.T."/>
            <person name="Schreiber L."/>
            <person name="Nielsen L.P."/>
            <person name="Kjeldsen K.U."/>
            <person name="Boesen T."/>
            <person name="Boggild A."/>
            <person name="Meysman F."/>
            <person name="Geelhoed J."/>
            <person name="Schramm A."/>
        </authorList>
    </citation>
    <scope>NUCLEOTIDE SEQUENCE [LARGE SCALE GENOMIC DNA]</scope>
    <source>
        <strain evidence="6">GS</strain>
    </source>
</reference>
<keyword evidence="4" id="KW-0812">Transmembrane</keyword>
<evidence type="ECO:0000259" key="5">
    <source>
        <dbReference type="PROSITE" id="PS50887"/>
    </source>
</evidence>
<dbReference type="AlphaFoldDB" id="A0A521G0D6"/>
<dbReference type="Pfam" id="PF00990">
    <property type="entry name" value="GGDEF"/>
    <property type="match status" value="1"/>
</dbReference>
<accession>A0A521G0D6</accession>
<dbReference type="GO" id="GO:0043709">
    <property type="term" value="P:cell adhesion involved in single-species biofilm formation"/>
    <property type="evidence" value="ECO:0007669"/>
    <property type="project" value="TreeGrafter"/>
</dbReference>
<sequence length="520" mass="59161">MISRIRNWVALHCRHQQGKLNMRLSVSRTISKNKKLIICLSLIIFVVNTVFLSINFYSLRETLLSSLFQQAKRHEEEFKLNLKMVYSSMLQMSTLISSSGVSQAFLLNKKQTTESKSSQNQEAEDSSAGQKTYQFGSVENKPPHLLSDKMQGYTWLRGISPLWAVDPETNGKIYVGAMDISTSFKDIVPLYAKLFQVEAAVLLNKDYIRTKMWNKNTKEYFEQHPEANHYVEIASSWDELLKILPKVFVRSDYKTDAVSMVYQDKSYYALYYFALPDSQDGESEETQTEPAGFMLIWENVSEQVSQSATNFFVNILLAIFGFVLIEIGLIWVLNRETRLSVAEQCAAIDELTGLFNRRYLDDLLDNELRRTAKSQDTPLSLIICDVDYFKRYNDTYGHKSGDDCLKKIADSLRLQARRSSDCVARYGGEEFVIVLPRTDLHSATDIAEAARKAILALNIPHSSSDIVPVITITLGVACTSTLAEYDTLFEAADRNLYIAKNNGRNRVEPTKVALPPRRLV</sequence>
<organism evidence="6 7">
    <name type="scientific">Candidatus Electronema aureum</name>
    <dbReference type="NCBI Taxonomy" id="2005002"/>
    <lineage>
        <taxon>Bacteria</taxon>
        <taxon>Pseudomonadati</taxon>
        <taxon>Thermodesulfobacteriota</taxon>
        <taxon>Desulfobulbia</taxon>
        <taxon>Desulfobulbales</taxon>
        <taxon>Desulfobulbaceae</taxon>
        <taxon>Candidatus Electronema</taxon>
    </lineage>
</organism>
<dbReference type="GO" id="GO:1902201">
    <property type="term" value="P:negative regulation of bacterial-type flagellum-dependent cell motility"/>
    <property type="evidence" value="ECO:0007669"/>
    <property type="project" value="TreeGrafter"/>
</dbReference>
<dbReference type="SUPFAM" id="SSF55073">
    <property type="entry name" value="Nucleotide cyclase"/>
    <property type="match status" value="1"/>
</dbReference>
<evidence type="ECO:0000256" key="3">
    <source>
        <dbReference type="SAM" id="MobiDB-lite"/>
    </source>
</evidence>
<dbReference type="FunFam" id="3.30.70.270:FF:000001">
    <property type="entry name" value="Diguanylate cyclase domain protein"/>
    <property type="match status" value="1"/>
</dbReference>
<dbReference type="PROSITE" id="PS50887">
    <property type="entry name" value="GGDEF"/>
    <property type="match status" value="1"/>
</dbReference>
<dbReference type="EMBL" id="NQJD01000030">
    <property type="protein sequence ID" value="TAA74321.1"/>
    <property type="molecule type" value="Genomic_DNA"/>
</dbReference>
<dbReference type="EC" id="2.7.7.65" evidence="1"/>
<dbReference type="CDD" id="cd01949">
    <property type="entry name" value="GGDEF"/>
    <property type="match status" value="1"/>
</dbReference>
<feature type="domain" description="GGDEF" evidence="5">
    <location>
        <begin position="377"/>
        <end position="512"/>
    </location>
</feature>
<dbReference type="InterPro" id="IPR050469">
    <property type="entry name" value="Diguanylate_Cyclase"/>
</dbReference>
<proteinExistence type="predicted"/>
<dbReference type="NCBIfam" id="TIGR00254">
    <property type="entry name" value="GGDEF"/>
    <property type="match status" value="1"/>
</dbReference>
<dbReference type="GO" id="GO:0052621">
    <property type="term" value="F:diguanylate cyclase activity"/>
    <property type="evidence" value="ECO:0007669"/>
    <property type="project" value="UniProtKB-EC"/>
</dbReference>
<feature type="region of interest" description="Disordered" evidence="3">
    <location>
        <begin position="112"/>
        <end position="143"/>
    </location>
</feature>
<evidence type="ECO:0000256" key="2">
    <source>
        <dbReference type="ARBA" id="ARBA00034247"/>
    </source>
</evidence>